<name>A0A3E1NJ78_9BACT</name>
<dbReference type="Pfam" id="PF20130">
    <property type="entry name" value="DUF6520"/>
    <property type="match status" value="1"/>
</dbReference>
<sequence>MNKSKIFLSAAALLLAGAAAFATKKAGTVSYFIRTAAGYLLVPAVECAPTPGLQCTYLTAGGINHAKVYYATSDNPNIYVTASKKPE</sequence>
<dbReference type="RefSeq" id="WP_116847915.1">
    <property type="nucleotide sequence ID" value="NZ_QTJU01000004.1"/>
</dbReference>
<dbReference type="Proteomes" id="UP000261284">
    <property type="component" value="Unassembled WGS sequence"/>
</dbReference>
<evidence type="ECO:0000256" key="1">
    <source>
        <dbReference type="SAM" id="SignalP"/>
    </source>
</evidence>
<dbReference type="EMBL" id="QTJU01000004">
    <property type="protein sequence ID" value="RFM27838.1"/>
    <property type="molecule type" value="Genomic_DNA"/>
</dbReference>
<proteinExistence type="predicted"/>
<dbReference type="InterPro" id="IPR045391">
    <property type="entry name" value="DUF6520"/>
</dbReference>
<keyword evidence="1" id="KW-0732">Signal</keyword>
<protein>
    <submittedName>
        <fullName evidence="2">Uncharacterized protein</fullName>
    </submittedName>
</protein>
<feature type="signal peptide" evidence="1">
    <location>
        <begin position="1"/>
        <end position="22"/>
    </location>
</feature>
<organism evidence="2 3">
    <name type="scientific">Deminuibacter soli</name>
    <dbReference type="NCBI Taxonomy" id="2291815"/>
    <lineage>
        <taxon>Bacteria</taxon>
        <taxon>Pseudomonadati</taxon>
        <taxon>Bacteroidota</taxon>
        <taxon>Chitinophagia</taxon>
        <taxon>Chitinophagales</taxon>
        <taxon>Chitinophagaceae</taxon>
        <taxon>Deminuibacter</taxon>
    </lineage>
</organism>
<dbReference type="AlphaFoldDB" id="A0A3E1NJ78"/>
<comment type="caution">
    <text evidence="2">The sequence shown here is derived from an EMBL/GenBank/DDBJ whole genome shotgun (WGS) entry which is preliminary data.</text>
</comment>
<keyword evidence="3" id="KW-1185">Reference proteome</keyword>
<evidence type="ECO:0000313" key="2">
    <source>
        <dbReference type="EMBL" id="RFM27838.1"/>
    </source>
</evidence>
<feature type="chain" id="PRO_5017670726" evidence="1">
    <location>
        <begin position="23"/>
        <end position="87"/>
    </location>
</feature>
<accession>A0A3E1NJ78</accession>
<gene>
    <name evidence="2" type="ORF">DXN05_14180</name>
</gene>
<reference evidence="2 3" key="1">
    <citation type="submission" date="2018-08" db="EMBL/GenBank/DDBJ databases">
        <title>Chitinophagaceae sp. K23C18032701, a novel bacterium isolated from forest soil.</title>
        <authorList>
            <person name="Wang C."/>
        </authorList>
    </citation>
    <scope>NUCLEOTIDE SEQUENCE [LARGE SCALE GENOMIC DNA]</scope>
    <source>
        <strain evidence="2 3">K23C18032701</strain>
    </source>
</reference>
<evidence type="ECO:0000313" key="3">
    <source>
        <dbReference type="Proteomes" id="UP000261284"/>
    </source>
</evidence>